<feature type="transmembrane region" description="Helical" evidence="6">
    <location>
        <begin position="196"/>
        <end position="216"/>
    </location>
</feature>
<keyword evidence="3 6" id="KW-0812">Transmembrane</keyword>
<evidence type="ECO:0000313" key="8">
    <source>
        <dbReference type="Proteomes" id="UP000615026"/>
    </source>
</evidence>
<dbReference type="NCBIfam" id="TIGR03408">
    <property type="entry name" value="urea_trans_UrtC"/>
    <property type="match status" value="1"/>
</dbReference>
<dbReference type="RefSeq" id="WP_193990919.1">
    <property type="nucleotide sequence ID" value="NZ_JADEXP010000016.1"/>
</dbReference>
<name>A0A928ZSS9_LEPEC</name>
<dbReference type="PANTHER" id="PTHR30482:SF4">
    <property type="entry name" value="SLR1201 PROTEIN"/>
    <property type="match status" value="1"/>
</dbReference>
<keyword evidence="8" id="KW-1185">Reference proteome</keyword>
<dbReference type="InterPro" id="IPR017778">
    <property type="entry name" value="ABC_transptr_urea_perm_UrtC"/>
</dbReference>
<keyword evidence="5 6" id="KW-0472">Membrane</keyword>
<dbReference type="AlphaFoldDB" id="A0A928ZSS9"/>
<dbReference type="EMBL" id="JADEXP010000016">
    <property type="protein sequence ID" value="MBE9065726.1"/>
    <property type="molecule type" value="Genomic_DNA"/>
</dbReference>
<feature type="transmembrane region" description="Helical" evidence="6">
    <location>
        <begin position="284"/>
        <end position="308"/>
    </location>
</feature>
<accession>A0A928ZSS9</accession>
<dbReference type="GO" id="GO:0015658">
    <property type="term" value="F:branched-chain amino acid transmembrane transporter activity"/>
    <property type="evidence" value="ECO:0007669"/>
    <property type="project" value="InterPro"/>
</dbReference>
<evidence type="ECO:0000256" key="1">
    <source>
        <dbReference type="ARBA" id="ARBA00004651"/>
    </source>
</evidence>
<feature type="transmembrane region" description="Helical" evidence="6">
    <location>
        <begin position="73"/>
        <end position="95"/>
    </location>
</feature>
<evidence type="ECO:0000256" key="3">
    <source>
        <dbReference type="ARBA" id="ARBA00022692"/>
    </source>
</evidence>
<dbReference type="InterPro" id="IPR043428">
    <property type="entry name" value="LivM-like"/>
</dbReference>
<reference evidence="7" key="1">
    <citation type="submission" date="2020-10" db="EMBL/GenBank/DDBJ databases">
        <authorList>
            <person name="Castelo-Branco R."/>
            <person name="Eusebio N."/>
            <person name="Adriana R."/>
            <person name="Vieira A."/>
            <person name="Brugerolle De Fraissinette N."/>
            <person name="Rezende De Castro R."/>
            <person name="Schneider M.P."/>
            <person name="Vasconcelos V."/>
            <person name="Leao P.N."/>
        </authorList>
    </citation>
    <scope>NUCLEOTIDE SEQUENCE</scope>
    <source>
        <strain evidence="7">LEGE 11479</strain>
    </source>
</reference>
<comment type="subcellular location">
    <subcellularLocation>
        <location evidence="1">Cell membrane</location>
        <topology evidence="1">Multi-pass membrane protein</topology>
    </subcellularLocation>
</comment>
<feature type="transmembrane region" description="Helical" evidence="6">
    <location>
        <begin position="243"/>
        <end position="264"/>
    </location>
</feature>
<evidence type="ECO:0000256" key="5">
    <source>
        <dbReference type="ARBA" id="ARBA00023136"/>
    </source>
</evidence>
<comment type="caution">
    <text evidence="7">The sequence shown here is derived from an EMBL/GenBank/DDBJ whole genome shotgun (WGS) entry which is preliminary data.</text>
</comment>
<feature type="transmembrane region" description="Helical" evidence="6">
    <location>
        <begin position="115"/>
        <end position="140"/>
    </location>
</feature>
<protein>
    <submittedName>
        <fullName evidence="7">Urea ABC transporter permease subunit UrtC</fullName>
    </submittedName>
</protein>
<dbReference type="GO" id="GO:0005886">
    <property type="term" value="C:plasma membrane"/>
    <property type="evidence" value="ECO:0007669"/>
    <property type="project" value="UniProtKB-SubCell"/>
</dbReference>
<dbReference type="Proteomes" id="UP000615026">
    <property type="component" value="Unassembled WGS sequence"/>
</dbReference>
<feature type="transmembrane region" description="Helical" evidence="6">
    <location>
        <begin position="16"/>
        <end position="37"/>
    </location>
</feature>
<feature type="transmembrane region" description="Helical" evidence="6">
    <location>
        <begin position="43"/>
        <end position="61"/>
    </location>
</feature>
<keyword evidence="2" id="KW-1003">Cell membrane</keyword>
<gene>
    <name evidence="7" type="primary">urtC</name>
    <name evidence="7" type="ORF">IQ260_03565</name>
</gene>
<proteinExistence type="predicted"/>
<dbReference type="Pfam" id="PF02653">
    <property type="entry name" value="BPD_transp_2"/>
    <property type="match status" value="1"/>
</dbReference>
<dbReference type="PANTHER" id="PTHR30482">
    <property type="entry name" value="HIGH-AFFINITY BRANCHED-CHAIN AMINO ACID TRANSPORT SYSTEM PERMEASE"/>
    <property type="match status" value="1"/>
</dbReference>
<organism evidence="7 8">
    <name type="scientific">Leptolyngbya cf. ectocarpi LEGE 11479</name>
    <dbReference type="NCBI Taxonomy" id="1828722"/>
    <lineage>
        <taxon>Bacteria</taxon>
        <taxon>Bacillati</taxon>
        <taxon>Cyanobacteriota</taxon>
        <taxon>Cyanophyceae</taxon>
        <taxon>Leptolyngbyales</taxon>
        <taxon>Leptolyngbyaceae</taxon>
        <taxon>Leptolyngbya group</taxon>
        <taxon>Leptolyngbya</taxon>
    </lineage>
</organism>
<evidence type="ECO:0000256" key="4">
    <source>
        <dbReference type="ARBA" id="ARBA00022989"/>
    </source>
</evidence>
<dbReference type="InterPro" id="IPR001851">
    <property type="entry name" value="ABC_transp_permease"/>
</dbReference>
<keyword evidence="4 6" id="KW-1133">Transmembrane helix</keyword>
<feature type="transmembrane region" description="Helical" evidence="6">
    <location>
        <begin position="320"/>
        <end position="344"/>
    </location>
</feature>
<feature type="transmembrane region" description="Helical" evidence="6">
    <location>
        <begin position="147"/>
        <end position="164"/>
    </location>
</feature>
<evidence type="ECO:0000256" key="2">
    <source>
        <dbReference type="ARBA" id="ARBA00022475"/>
    </source>
</evidence>
<dbReference type="CDD" id="cd06581">
    <property type="entry name" value="TM_PBP1_LivM_like"/>
    <property type="match status" value="1"/>
</dbReference>
<evidence type="ECO:0000313" key="7">
    <source>
        <dbReference type="EMBL" id="MBE9065726.1"/>
    </source>
</evidence>
<evidence type="ECO:0000256" key="6">
    <source>
        <dbReference type="SAM" id="Phobius"/>
    </source>
</evidence>
<sequence length="384" mass="42113">MIETKSVGSKQRKRTLEAAIVIGLTLFLIFIAPLLLSGFRLGLLGRFLALAIVALGVDLIWGYTGLLSLGQGIFFALGGYAFAMHLQLNVAGDGIPEFFGLYGVSELPWFWQPFYSLPVTLIAIVVLPGIVAGLLGYLVFRNRIRGVYFSILTQAMLVVFFNFFNGQQKLINGTNGLTTDTTMLFGQQVGSDRMQFAFYIATVLVLALTYGLCRWLTRGRFGRLLIAIRDDENRLRFSGYNPAMFKVLVFAVAGGIAGAAGALYTVQSSGITPQYMSVAFSIEMVIWVAVGGRATLGGAVLGALVVNWAQALLSEQFPEVWLFFQGALFLLVVTVLPKGIVGWLRDDAVRQIRDLLGLQPQLTTYPDIELDPDTQREQRELAGK</sequence>